<dbReference type="InterPro" id="IPR010104">
    <property type="entry name" value="TonB_rcpt_bac"/>
</dbReference>
<evidence type="ECO:0000256" key="2">
    <source>
        <dbReference type="ARBA" id="ARBA00023136"/>
    </source>
</evidence>
<feature type="region of interest" description="Disordered" evidence="5">
    <location>
        <begin position="26"/>
        <end position="65"/>
    </location>
</feature>
<dbReference type="PANTHER" id="PTHR40980">
    <property type="entry name" value="PLUG DOMAIN-CONTAINING PROTEIN"/>
    <property type="match status" value="1"/>
</dbReference>
<dbReference type="InterPro" id="IPR036942">
    <property type="entry name" value="Beta-barrel_TonB_sf"/>
</dbReference>
<dbReference type="GO" id="GO:0009279">
    <property type="term" value="C:cell outer membrane"/>
    <property type="evidence" value="ECO:0007669"/>
    <property type="project" value="UniProtKB-SubCell"/>
</dbReference>
<gene>
    <name evidence="9" type="ORF">DEO45_15540</name>
</gene>
<comment type="subcellular location">
    <subcellularLocation>
        <location evidence="1 4">Cell outer membrane</location>
    </subcellularLocation>
</comment>
<sequence>MNRNRIPMTLLAATIAAAFASAHAADVSPPAPASGDSQQATTTSTATTPAAPAKKPATGENKTQKDAVNLSGVVVTPLRESLQSAQSIKQDSRMIVDSIVAEDIGKLPDNSVADAMQRITGVQVAQGFQGETNSVVIRGLPNVMTTLNGREIFSGVGRAFAFQNLPATAVKTVKVFKSSEASLPDGGIAGLVDMELYRPFDFDGRKVAATLTETHSKYGDHTDPSGSVLLSDRWHTDIGEVGALVNVGYSRQHYDYNAVWGDFPKVLTGASGQPIRTSDGNLIAAPNGFGADYNIGDRKRGEFNYALQWKPSESTEVYAEGLYDWDSDNYNQPFYFSFPVGAVDPTGLTVTSHCYPNQLTGSPYAGQTICDAASGSWTGNTYAATSTQAHQQWGHDIQNSLGMKWHGDKLRLSTDLSFNSSSFHDQTFIVDTFLKAPITTVWGGTHGDQQNWTLGGNPQLDPANYYLNGLFQTWNNQRAKQTAWRGDGNYDIGGDFFQYIDFGLRYSDHKAEYRGSVQVSTPPPGGTGNIALNPNPANQVIARFPNGYFCSQPTTSAIPVSWLSGCYNFLTGNADAIRSLYGLPSGLAPENPGRFYHIDEKSYAGYFQVAYGNELFGLPYDGLAGMRIERVKRQLNAFSYDASTRLYTPLSDSTSAPVYLPNLSFNLHLSNDLQLRLVAAKTLTYPGFGQLNPSLSLNPGTINRAGAASSGNPGLKPIRSNNYDASLEWYFAPASYVSGGLFYRDINGYIQNYITDVTINGQAYQLSSPQSAGSGHLGGAEVAYQQFFDFLPGAWSGFGVQLNYTYIEGSTRSPQFIGGPATSSPLQNVSKNNGNAVLMYEKHGWSARLAYNYRSRFIDFFTQPTVAGVHDEVKPANQVDFSLGYDINQNVSVVFNATNILGADLHQYWGDGNTRPRDIRYQDRTVGLGVRLKM</sequence>
<reference evidence="9 10" key="1">
    <citation type="submission" date="2018-05" db="EMBL/GenBank/DDBJ databases">
        <title>Draft genome sequence of Rhodanobacter denitrificans Yn1 isolated from gold copper mine.</title>
        <authorList>
            <person name="Yang N."/>
            <person name="Mazhar H.S."/>
            <person name="Rensing C."/>
        </authorList>
    </citation>
    <scope>NUCLEOTIDE SEQUENCE [LARGE SCALE GENOMIC DNA]</scope>
    <source>
        <strain evidence="9 10">Yn1</strain>
    </source>
</reference>
<dbReference type="InterPro" id="IPR037066">
    <property type="entry name" value="Plug_dom_sf"/>
</dbReference>
<protein>
    <submittedName>
        <fullName evidence="9">TonB-dependent receptor</fullName>
    </submittedName>
</protein>
<feature type="domain" description="TonB-dependent receptor plug" evidence="8">
    <location>
        <begin position="89"/>
        <end position="190"/>
    </location>
</feature>
<evidence type="ECO:0000256" key="3">
    <source>
        <dbReference type="ARBA" id="ARBA00023237"/>
    </source>
</evidence>
<organism evidence="9 10">
    <name type="scientific">Rhodanobacter denitrificans</name>
    <dbReference type="NCBI Taxonomy" id="666685"/>
    <lineage>
        <taxon>Bacteria</taxon>
        <taxon>Pseudomonadati</taxon>
        <taxon>Pseudomonadota</taxon>
        <taxon>Gammaproteobacteria</taxon>
        <taxon>Lysobacterales</taxon>
        <taxon>Rhodanobacteraceae</taxon>
        <taxon>Rhodanobacter</taxon>
    </lineage>
</organism>
<evidence type="ECO:0000256" key="4">
    <source>
        <dbReference type="RuleBase" id="RU003357"/>
    </source>
</evidence>
<dbReference type="Pfam" id="PF00593">
    <property type="entry name" value="TonB_dep_Rec_b-barrel"/>
    <property type="match status" value="1"/>
</dbReference>
<evidence type="ECO:0000256" key="6">
    <source>
        <dbReference type="SAM" id="SignalP"/>
    </source>
</evidence>
<evidence type="ECO:0000259" key="7">
    <source>
        <dbReference type="Pfam" id="PF00593"/>
    </source>
</evidence>
<feature type="signal peptide" evidence="6">
    <location>
        <begin position="1"/>
        <end position="24"/>
    </location>
</feature>
<dbReference type="InterPro" id="IPR012910">
    <property type="entry name" value="Plug_dom"/>
</dbReference>
<comment type="similarity">
    <text evidence="4">Belongs to the TonB-dependent receptor family.</text>
</comment>
<evidence type="ECO:0000256" key="5">
    <source>
        <dbReference type="SAM" id="MobiDB-lite"/>
    </source>
</evidence>
<name>A0A368K9Y1_9GAMM</name>
<dbReference type="RefSeq" id="WP_114345533.1">
    <property type="nucleotide sequence ID" value="NZ_QFWQ01000011.1"/>
</dbReference>
<accession>A0A368K9Y1</accession>
<dbReference type="AlphaFoldDB" id="A0A368K9Y1"/>
<dbReference type="EMBL" id="QFWQ01000011">
    <property type="protein sequence ID" value="RCS28617.1"/>
    <property type="molecule type" value="Genomic_DNA"/>
</dbReference>
<evidence type="ECO:0000313" key="10">
    <source>
        <dbReference type="Proteomes" id="UP000252387"/>
    </source>
</evidence>
<comment type="caution">
    <text evidence="9">The sequence shown here is derived from an EMBL/GenBank/DDBJ whole genome shotgun (WGS) entry which is preliminary data.</text>
</comment>
<dbReference type="Gene3D" id="2.40.170.20">
    <property type="entry name" value="TonB-dependent receptor, beta-barrel domain"/>
    <property type="match status" value="2"/>
</dbReference>
<dbReference type="OrthoDB" id="8727862at2"/>
<dbReference type="SUPFAM" id="SSF56935">
    <property type="entry name" value="Porins"/>
    <property type="match status" value="1"/>
</dbReference>
<dbReference type="NCBIfam" id="TIGR01782">
    <property type="entry name" value="TonB-Xanth-Caul"/>
    <property type="match status" value="1"/>
</dbReference>
<keyword evidence="10" id="KW-1185">Reference proteome</keyword>
<dbReference type="InterPro" id="IPR000531">
    <property type="entry name" value="Beta-barrel_TonB"/>
</dbReference>
<evidence type="ECO:0000256" key="1">
    <source>
        <dbReference type="ARBA" id="ARBA00004442"/>
    </source>
</evidence>
<feature type="chain" id="PRO_5016910006" evidence="6">
    <location>
        <begin position="25"/>
        <end position="934"/>
    </location>
</feature>
<keyword evidence="3" id="KW-0998">Cell outer membrane</keyword>
<evidence type="ECO:0000259" key="8">
    <source>
        <dbReference type="Pfam" id="PF07715"/>
    </source>
</evidence>
<keyword evidence="6" id="KW-0732">Signal</keyword>
<keyword evidence="4" id="KW-0798">TonB box</keyword>
<proteinExistence type="inferred from homology"/>
<feature type="compositionally biased region" description="Low complexity" evidence="5">
    <location>
        <begin position="37"/>
        <end position="58"/>
    </location>
</feature>
<dbReference type="Proteomes" id="UP000252387">
    <property type="component" value="Unassembled WGS sequence"/>
</dbReference>
<keyword evidence="9" id="KW-0675">Receptor</keyword>
<evidence type="ECO:0000313" key="9">
    <source>
        <dbReference type="EMBL" id="RCS28617.1"/>
    </source>
</evidence>
<dbReference type="Pfam" id="PF07715">
    <property type="entry name" value="Plug"/>
    <property type="match status" value="1"/>
</dbReference>
<keyword evidence="2 4" id="KW-0472">Membrane</keyword>
<dbReference type="Gene3D" id="2.170.130.10">
    <property type="entry name" value="TonB-dependent receptor, plug domain"/>
    <property type="match status" value="1"/>
</dbReference>
<feature type="domain" description="TonB-dependent receptor-like beta-barrel" evidence="7">
    <location>
        <begin position="447"/>
        <end position="900"/>
    </location>
</feature>
<dbReference type="PANTHER" id="PTHR40980:SF3">
    <property type="entry name" value="TONB-DEPENDENT RECEPTOR-LIKE BETA-BARREL DOMAIN-CONTAINING PROTEIN"/>
    <property type="match status" value="1"/>
</dbReference>